<dbReference type="EMBL" id="JAGMUV010000004">
    <property type="protein sequence ID" value="KAH7161685.1"/>
    <property type="molecule type" value="Genomic_DNA"/>
</dbReference>
<accession>A0A9P9FF85</accession>
<dbReference type="OrthoDB" id="5382659at2759"/>
<organism evidence="1 2">
    <name type="scientific">Dactylonectria macrodidyma</name>
    <dbReference type="NCBI Taxonomy" id="307937"/>
    <lineage>
        <taxon>Eukaryota</taxon>
        <taxon>Fungi</taxon>
        <taxon>Dikarya</taxon>
        <taxon>Ascomycota</taxon>
        <taxon>Pezizomycotina</taxon>
        <taxon>Sordariomycetes</taxon>
        <taxon>Hypocreomycetidae</taxon>
        <taxon>Hypocreales</taxon>
        <taxon>Nectriaceae</taxon>
        <taxon>Dactylonectria</taxon>
    </lineage>
</organism>
<protein>
    <submittedName>
        <fullName evidence="1">Uncharacterized protein</fullName>
    </submittedName>
</protein>
<proteinExistence type="predicted"/>
<name>A0A9P9FF85_9HYPO</name>
<evidence type="ECO:0000313" key="1">
    <source>
        <dbReference type="EMBL" id="KAH7161685.1"/>
    </source>
</evidence>
<sequence>MYKVIFPDEDVVPFPWQLNEKDHDAKSLVRDLGDHARRELPRLMRPRLEDMLDRVIEESFTSDRIVELAQGVFQDILQTFRHVQADPNLLVGDDAGNPITLPVLESSSSDKAWNWKRSSRYCG</sequence>
<reference evidence="1" key="1">
    <citation type="journal article" date="2021" name="Nat. Commun.">
        <title>Genetic determinants of endophytism in the Arabidopsis root mycobiome.</title>
        <authorList>
            <person name="Mesny F."/>
            <person name="Miyauchi S."/>
            <person name="Thiergart T."/>
            <person name="Pickel B."/>
            <person name="Atanasova L."/>
            <person name="Karlsson M."/>
            <person name="Huettel B."/>
            <person name="Barry K.W."/>
            <person name="Haridas S."/>
            <person name="Chen C."/>
            <person name="Bauer D."/>
            <person name="Andreopoulos W."/>
            <person name="Pangilinan J."/>
            <person name="LaButti K."/>
            <person name="Riley R."/>
            <person name="Lipzen A."/>
            <person name="Clum A."/>
            <person name="Drula E."/>
            <person name="Henrissat B."/>
            <person name="Kohler A."/>
            <person name="Grigoriev I.V."/>
            <person name="Martin F.M."/>
            <person name="Hacquard S."/>
        </authorList>
    </citation>
    <scope>NUCLEOTIDE SEQUENCE</scope>
    <source>
        <strain evidence="1">MPI-CAGE-AT-0147</strain>
    </source>
</reference>
<dbReference type="Proteomes" id="UP000738349">
    <property type="component" value="Unassembled WGS sequence"/>
</dbReference>
<evidence type="ECO:0000313" key="2">
    <source>
        <dbReference type="Proteomes" id="UP000738349"/>
    </source>
</evidence>
<comment type="caution">
    <text evidence="1">The sequence shown here is derived from an EMBL/GenBank/DDBJ whole genome shotgun (WGS) entry which is preliminary data.</text>
</comment>
<gene>
    <name evidence="1" type="ORF">EDB81DRAFT_351862</name>
</gene>
<keyword evidence="2" id="KW-1185">Reference proteome</keyword>
<dbReference type="AlphaFoldDB" id="A0A9P9FF85"/>